<dbReference type="HAMAP" id="MF_00340">
    <property type="entry name" value="Ribosomal_bL32"/>
    <property type="match status" value="1"/>
</dbReference>
<gene>
    <name evidence="5" type="primary">rpmF</name>
    <name evidence="7" type="ORF">COU35_00530</name>
</gene>
<evidence type="ECO:0000256" key="5">
    <source>
        <dbReference type="HAMAP-Rule" id="MF_00340"/>
    </source>
</evidence>
<dbReference type="InterPro" id="IPR002677">
    <property type="entry name" value="Ribosomal_bL32"/>
</dbReference>
<keyword evidence="2 5" id="KW-0689">Ribosomal protein</keyword>
<comment type="similarity">
    <text evidence="1 5">Belongs to the bacterial ribosomal protein bL32 family.</text>
</comment>
<dbReference type="Proteomes" id="UP000230154">
    <property type="component" value="Unassembled WGS sequence"/>
</dbReference>
<dbReference type="SUPFAM" id="SSF57829">
    <property type="entry name" value="Zn-binding ribosomal proteins"/>
    <property type="match status" value="1"/>
</dbReference>
<dbReference type="GO" id="GO:0006412">
    <property type="term" value="P:translation"/>
    <property type="evidence" value="ECO:0007669"/>
    <property type="project" value="UniProtKB-UniRule"/>
</dbReference>
<feature type="region of interest" description="Disordered" evidence="6">
    <location>
        <begin position="1"/>
        <end position="34"/>
    </location>
</feature>
<dbReference type="EMBL" id="PFCB01000004">
    <property type="protein sequence ID" value="PIR74805.1"/>
    <property type="molecule type" value="Genomic_DNA"/>
</dbReference>
<organism evidence="7 8">
    <name type="scientific">Candidatus Magasanikbacteria bacterium CG10_big_fil_rev_8_21_14_0_10_47_10</name>
    <dbReference type="NCBI Taxonomy" id="1974652"/>
    <lineage>
        <taxon>Bacteria</taxon>
        <taxon>Candidatus Magasanikiibacteriota</taxon>
    </lineage>
</organism>
<dbReference type="Pfam" id="PF01783">
    <property type="entry name" value="Ribosomal_L32p"/>
    <property type="match status" value="1"/>
</dbReference>
<evidence type="ECO:0000256" key="3">
    <source>
        <dbReference type="ARBA" id="ARBA00023274"/>
    </source>
</evidence>
<evidence type="ECO:0000256" key="6">
    <source>
        <dbReference type="SAM" id="MobiDB-lite"/>
    </source>
</evidence>
<dbReference type="PANTHER" id="PTHR35534:SF1">
    <property type="entry name" value="LARGE RIBOSOMAL SUBUNIT PROTEIN BL32"/>
    <property type="match status" value="1"/>
</dbReference>
<accession>A0A2H0TRM6</accession>
<evidence type="ECO:0000256" key="2">
    <source>
        <dbReference type="ARBA" id="ARBA00022980"/>
    </source>
</evidence>
<evidence type="ECO:0000313" key="7">
    <source>
        <dbReference type="EMBL" id="PIR74805.1"/>
    </source>
</evidence>
<evidence type="ECO:0000256" key="4">
    <source>
        <dbReference type="ARBA" id="ARBA00035178"/>
    </source>
</evidence>
<keyword evidence="3 5" id="KW-0687">Ribonucleoprotein</keyword>
<dbReference type="AlphaFoldDB" id="A0A2H0TRM6"/>
<dbReference type="NCBIfam" id="TIGR01031">
    <property type="entry name" value="rpmF_bact"/>
    <property type="match status" value="1"/>
</dbReference>
<dbReference type="GO" id="GO:0015934">
    <property type="term" value="C:large ribosomal subunit"/>
    <property type="evidence" value="ECO:0007669"/>
    <property type="project" value="InterPro"/>
</dbReference>
<dbReference type="PANTHER" id="PTHR35534">
    <property type="entry name" value="50S RIBOSOMAL PROTEIN L32"/>
    <property type="match status" value="1"/>
</dbReference>
<evidence type="ECO:0000256" key="1">
    <source>
        <dbReference type="ARBA" id="ARBA00008560"/>
    </source>
</evidence>
<comment type="caution">
    <text evidence="7">The sequence shown here is derived from an EMBL/GenBank/DDBJ whole genome shotgun (WGS) entry which is preliminary data.</text>
</comment>
<proteinExistence type="inferred from homology"/>
<dbReference type="InterPro" id="IPR044957">
    <property type="entry name" value="Ribosomal_bL32_bact"/>
</dbReference>
<reference evidence="8" key="1">
    <citation type="submission" date="2017-09" db="EMBL/GenBank/DDBJ databases">
        <title>Depth-based differentiation of microbial function through sediment-hosted aquifers and enrichment of novel symbionts in the deep terrestrial subsurface.</title>
        <authorList>
            <person name="Probst A.J."/>
            <person name="Ladd B."/>
            <person name="Jarett J.K."/>
            <person name="Geller-Mcgrath D.E."/>
            <person name="Sieber C.M.K."/>
            <person name="Emerson J.B."/>
            <person name="Anantharaman K."/>
            <person name="Thomas B.C."/>
            <person name="Malmstrom R."/>
            <person name="Stieglmeier M."/>
            <person name="Klingl A."/>
            <person name="Woyke T."/>
            <person name="Ryan C.M."/>
            <person name="Banfield J.F."/>
        </authorList>
    </citation>
    <scope>NUCLEOTIDE SEQUENCE [LARGE SCALE GENOMIC DNA]</scope>
</reference>
<dbReference type="GO" id="GO:0003735">
    <property type="term" value="F:structural constituent of ribosome"/>
    <property type="evidence" value="ECO:0007669"/>
    <property type="project" value="InterPro"/>
</dbReference>
<name>A0A2H0TRM6_9BACT</name>
<sequence>MGLPSKQRTSRSRDERRAHHALKPQTMNTCDTCKKTKRPHHACTHCGSYKGKKVVAVEKRLDRSRRNNHVS</sequence>
<dbReference type="InterPro" id="IPR011332">
    <property type="entry name" value="Ribosomal_zn-bd"/>
</dbReference>
<protein>
    <recommendedName>
        <fullName evidence="4 5">Large ribosomal subunit protein bL32</fullName>
    </recommendedName>
</protein>
<evidence type="ECO:0000313" key="8">
    <source>
        <dbReference type="Proteomes" id="UP000230154"/>
    </source>
</evidence>